<keyword evidence="2" id="KW-1185">Reference proteome</keyword>
<protein>
    <submittedName>
        <fullName evidence="1">Uncharacterized protein</fullName>
    </submittedName>
</protein>
<dbReference type="AlphaFoldDB" id="A0AAV8XCR7"/>
<evidence type="ECO:0000313" key="2">
    <source>
        <dbReference type="Proteomes" id="UP001162162"/>
    </source>
</evidence>
<organism evidence="1 2">
    <name type="scientific">Aromia moschata</name>
    <dbReference type="NCBI Taxonomy" id="1265417"/>
    <lineage>
        <taxon>Eukaryota</taxon>
        <taxon>Metazoa</taxon>
        <taxon>Ecdysozoa</taxon>
        <taxon>Arthropoda</taxon>
        <taxon>Hexapoda</taxon>
        <taxon>Insecta</taxon>
        <taxon>Pterygota</taxon>
        <taxon>Neoptera</taxon>
        <taxon>Endopterygota</taxon>
        <taxon>Coleoptera</taxon>
        <taxon>Polyphaga</taxon>
        <taxon>Cucujiformia</taxon>
        <taxon>Chrysomeloidea</taxon>
        <taxon>Cerambycidae</taxon>
        <taxon>Cerambycinae</taxon>
        <taxon>Callichromatini</taxon>
        <taxon>Aromia</taxon>
    </lineage>
</organism>
<dbReference type="Proteomes" id="UP001162162">
    <property type="component" value="Unassembled WGS sequence"/>
</dbReference>
<evidence type="ECO:0000313" key="1">
    <source>
        <dbReference type="EMBL" id="KAJ8936810.1"/>
    </source>
</evidence>
<sequence>MEKPPTTIVSNTFLSHADLSLERQDTRLFALSYVNNASDILVHLQCISDYLGYPNCRCTSVTPAGISASEEGKHPRAYRPWRSRPTEEKHIIYEFVNKL</sequence>
<proteinExistence type="predicted"/>
<comment type="caution">
    <text evidence="1">The sequence shown here is derived from an EMBL/GenBank/DDBJ whole genome shotgun (WGS) entry which is preliminary data.</text>
</comment>
<accession>A0AAV8XCR7</accession>
<name>A0AAV8XCR7_9CUCU</name>
<reference evidence="1" key="1">
    <citation type="journal article" date="2023" name="Insect Mol. Biol.">
        <title>Genome sequencing provides insights into the evolution of gene families encoding plant cell wall-degrading enzymes in longhorned beetles.</title>
        <authorList>
            <person name="Shin N.R."/>
            <person name="Okamura Y."/>
            <person name="Kirsch R."/>
            <person name="Pauchet Y."/>
        </authorList>
    </citation>
    <scope>NUCLEOTIDE SEQUENCE</scope>
    <source>
        <strain evidence="1">AMC_N1</strain>
    </source>
</reference>
<gene>
    <name evidence="1" type="ORF">NQ318_012620</name>
</gene>
<dbReference type="EMBL" id="JAPWTK010000709">
    <property type="protein sequence ID" value="KAJ8936810.1"/>
    <property type="molecule type" value="Genomic_DNA"/>
</dbReference>